<evidence type="ECO:0000313" key="19">
    <source>
        <dbReference type="EMBL" id="KAF2714730.1"/>
    </source>
</evidence>
<dbReference type="SUPFAM" id="SSF53187">
    <property type="entry name" value="Zn-dependent exopeptidases"/>
    <property type="match status" value="1"/>
</dbReference>
<evidence type="ECO:0000256" key="15">
    <source>
        <dbReference type="PROSITE-ProRule" id="PRU01379"/>
    </source>
</evidence>
<sequence length="590" mass="67063">MHQSSFAVLSLLLLAPSLITAAPHDTSYTSSPHARHHEPSANVRGRVDNFDTPRPWRRLSDAIIGRIWGLAGKQKSLDTTNRANTNTHTIEEQPEPKLLAQYGDDVVLRFNISTTDEASALAEAADILFLDVWEFNEDWVDIRIAKDVVPSLLGLLPPTLEKSHVALMQDLDLAQAILNSYPSPSATQLHDQDRSYSPTLKPSTPSVKGHPFFQDYQPLSVIDPWMKLMASMFTTHVRKINVGISYEGRDIPALRVGVHATNSNQPSRRQTVLVTGGSHAREWISTTTVNYVAWSLINSYGKVHTITKLLENYDFVFVPTLNPDGYVYSWETDRLWRKNRQPTSLRFCHGIDLDRSYPYKWEGESTRSNPCSESYSGDTPFDGVEAQRFAEWAKNETDNNNVDFVGFLDLHSYSQQILYPYSYSCYDEPPTIEDLEELALGLAKAIRISRKGRPYKVTSACEGNVAMSKDSKDKKERLVLPRIESSGGSALDWFYHELRVKYAFQIKLRDTGSYGFLLPRENIIPTGEELLDAILYLGRFMLGEVGFAADKHTTKTEPPLKEAVEHNEDTEVWERDRDQDQSQFELRRRR</sequence>
<feature type="region of interest" description="Disordered" evidence="16">
    <location>
        <begin position="184"/>
        <end position="203"/>
    </location>
</feature>
<evidence type="ECO:0000259" key="18">
    <source>
        <dbReference type="PROSITE" id="PS52035"/>
    </source>
</evidence>
<reference evidence="19" key="1">
    <citation type="journal article" date="2020" name="Stud. Mycol.">
        <title>101 Dothideomycetes genomes: a test case for predicting lifestyles and emergence of pathogens.</title>
        <authorList>
            <person name="Haridas S."/>
            <person name="Albert R."/>
            <person name="Binder M."/>
            <person name="Bloem J."/>
            <person name="Labutti K."/>
            <person name="Salamov A."/>
            <person name="Andreopoulos B."/>
            <person name="Baker S."/>
            <person name="Barry K."/>
            <person name="Bills G."/>
            <person name="Bluhm B."/>
            <person name="Cannon C."/>
            <person name="Castanera R."/>
            <person name="Culley D."/>
            <person name="Daum C."/>
            <person name="Ezra D."/>
            <person name="Gonzalez J."/>
            <person name="Henrissat B."/>
            <person name="Kuo A."/>
            <person name="Liang C."/>
            <person name="Lipzen A."/>
            <person name="Lutzoni F."/>
            <person name="Magnuson J."/>
            <person name="Mondo S."/>
            <person name="Nolan M."/>
            <person name="Ohm R."/>
            <person name="Pangilinan J."/>
            <person name="Park H.-J."/>
            <person name="Ramirez L."/>
            <person name="Alfaro M."/>
            <person name="Sun H."/>
            <person name="Tritt A."/>
            <person name="Yoshinaga Y."/>
            <person name="Zwiers L.-H."/>
            <person name="Turgeon B."/>
            <person name="Goodwin S."/>
            <person name="Spatafora J."/>
            <person name="Crous P."/>
            <person name="Grigoriev I."/>
        </authorList>
    </citation>
    <scope>NUCLEOTIDE SEQUENCE</scope>
    <source>
        <strain evidence="19">CBS 279.74</strain>
    </source>
</reference>
<keyword evidence="10" id="KW-1015">Disulfide bond</keyword>
<comment type="function">
    <text evidence="12">Inactive carboxypeptidase that may play a role in cell wall organization and biogenesis.</text>
</comment>
<evidence type="ECO:0000256" key="16">
    <source>
        <dbReference type="SAM" id="MobiDB-lite"/>
    </source>
</evidence>
<dbReference type="GO" id="GO:0008270">
    <property type="term" value="F:zinc ion binding"/>
    <property type="evidence" value="ECO:0007669"/>
    <property type="project" value="InterPro"/>
</dbReference>
<keyword evidence="9" id="KW-0862">Zinc</keyword>
<evidence type="ECO:0000256" key="2">
    <source>
        <dbReference type="ARBA" id="ARBA00004116"/>
    </source>
</evidence>
<evidence type="ECO:0000256" key="17">
    <source>
        <dbReference type="SAM" id="SignalP"/>
    </source>
</evidence>
<dbReference type="PANTHER" id="PTHR11705:SF147">
    <property type="entry name" value="INACTIVE METALLOCARBOXYPEPTIDASE ECM14"/>
    <property type="match status" value="1"/>
</dbReference>
<evidence type="ECO:0000256" key="4">
    <source>
        <dbReference type="ARBA" id="ARBA00005988"/>
    </source>
</evidence>
<dbReference type="OrthoDB" id="3626597at2759"/>
<evidence type="ECO:0000256" key="10">
    <source>
        <dbReference type="ARBA" id="ARBA00023157"/>
    </source>
</evidence>
<dbReference type="PROSITE" id="PS52035">
    <property type="entry name" value="PEPTIDASE_M14"/>
    <property type="match status" value="1"/>
</dbReference>
<keyword evidence="11" id="KW-0961">Cell wall biogenesis/degradation</keyword>
<dbReference type="EMBL" id="MU005764">
    <property type="protein sequence ID" value="KAF2714730.1"/>
    <property type="molecule type" value="Genomic_DNA"/>
</dbReference>
<keyword evidence="5" id="KW-0964">Secreted</keyword>
<dbReference type="PANTHER" id="PTHR11705">
    <property type="entry name" value="PROTEASE FAMILY M14 CARBOXYPEPTIDASE A,B"/>
    <property type="match status" value="1"/>
</dbReference>
<keyword evidence="7" id="KW-0479">Metal-binding</keyword>
<keyword evidence="19" id="KW-0121">Carboxypeptidase</keyword>
<dbReference type="Proteomes" id="UP000799428">
    <property type="component" value="Unassembled WGS sequence"/>
</dbReference>
<gene>
    <name evidence="19" type="ORF">K504DRAFT_368213</name>
</gene>
<keyword evidence="8 17" id="KW-0732">Signal</keyword>
<dbReference type="GO" id="GO:0071555">
    <property type="term" value="P:cell wall organization"/>
    <property type="evidence" value="ECO:0007669"/>
    <property type="project" value="UniProtKB-KW"/>
</dbReference>
<feature type="chain" id="PRO_5026163017" description="Inactive metallocarboxypeptidase ECM14" evidence="17">
    <location>
        <begin position="22"/>
        <end position="590"/>
    </location>
</feature>
<feature type="region of interest" description="Disordered" evidence="16">
    <location>
        <begin position="25"/>
        <end position="48"/>
    </location>
</feature>
<dbReference type="InterPro" id="IPR000834">
    <property type="entry name" value="Peptidase_M14"/>
</dbReference>
<evidence type="ECO:0000256" key="5">
    <source>
        <dbReference type="ARBA" id="ARBA00022525"/>
    </source>
</evidence>
<dbReference type="CDD" id="cd03860">
    <property type="entry name" value="M14_CP_A-B_like"/>
    <property type="match status" value="1"/>
</dbReference>
<comment type="similarity">
    <text evidence="4 15">Belongs to the peptidase M14 family.</text>
</comment>
<dbReference type="AlphaFoldDB" id="A0A6G1KPJ8"/>
<dbReference type="Gene3D" id="3.40.630.10">
    <property type="entry name" value="Zn peptidases"/>
    <property type="match status" value="1"/>
</dbReference>
<proteinExistence type="inferred from homology"/>
<evidence type="ECO:0000256" key="1">
    <source>
        <dbReference type="ARBA" id="ARBA00001947"/>
    </source>
</evidence>
<evidence type="ECO:0000313" key="20">
    <source>
        <dbReference type="Proteomes" id="UP000799428"/>
    </source>
</evidence>
<evidence type="ECO:0000256" key="8">
    <source>
        <dbReference type="ARBA" id="ARBA00022729"/>
    </source>
</evidence>
<comment type="subcellular location">
    <subcellularLocation>
        <location evidence="3">Secreted</location>
    </subcellularLocation>
    <subcellularLocation>
        <location evidence="2">Vacuole</location>
    </subcellularLocation>
</comment>
<comment type="caution">
    <text evidence="15">Lacks conserved residue(s) required for the propagation of feature annotation.</text>
</comment>
<feature type="domain" description="Peptidase M14" evidence="18">
    <location>
        <begin position="215"/>
        <end position="541"/>
    </location>
</feature>
<keyword evidence="19" id="KW-0378">Hydrolase</keyword>
<organism evidence="19 20">
    <name type="scientific">Pleomassaria siparia CBS 279.74</name>
    <dbReference type="NCBI Taxonomy" id="1314801"/>
    <lineage>
        <taxon>Eukaryota</taxon>
        <taxon>Fungi</taxon>
        <taxon>Dikarya</taxon>
        <taxon>Ascomycota</taxon>
        <taxon>Pezizomycotina</taxon>
        <taxon>Dothideomycetes</taxon>
        <taxon>Pleosporomycetidae</taxon>
        <taxon>Pleosporales</taxon>
        <taxon>Pleomassariaceae</taxon>
        <taxon>Pleomassaria</taxon>
    </lineage>
</organism>
<evidence type="ECO:0000256" key="13">
    <source>
        <dbReference type="ARBA" id="ARBA00026187"/>
    </source>
</evidence>
<dbReference type="GO" id="GO:0005576">
    <property type="term" value="C:extracellular region"/>
    <property type="evidence" value="ECO:0007669"/>
    <property type="project" value="UniProtKB-SubCell"/>
</dbReference>
<evidence type="ECO:0000256" key="6">
    <source>
        <dbReference type="ARBA" id="ARBA00022554"/>
    </source>
</evidence>
<evidence type="ECO:0000256" key="3">
    <source>
        <dbReference type="ARBA" id="ARBA00004613"/>
    </source>
</evidence>
<dbReference type="GO" id="GO:0004181">
    <property type="term" value="F:metallocarboxypeptidase activity"/>
    <property type="evidence" value="ECO:0007669"/>
    <property type="project" value="InterPro"/>
</dbReference>
<dbReference type="GO" id="GO:0006508">
    <property type="term" value="P:proteolysis"/>
    <property type="evidence" value="ECO:0007669"/>
    <property type="project" value="InterPro"/>
</dbReference>
<feature type="region of interest" description="Disordered" evidence="16">
    <location>
        <begin position="553"/>
        <end position="590"/>
    </location>
</feature>
<dbReference type="SMART" id="SM00631">
    <property type="entry name" value="Zn_pept"/>
    <property type="match status" value="1"/>
</dbReference>
<feature type="signal peptide" evidence="17">
    <location>
        <begin position="1"/>
        <end position="21"/>
    </location>
</feature>
<accession>A0A6G1KPJ8</accession>
<protein>
    <recommendedName>
        <fullName evidence="13">Inactive metallocarboxypeptidase ECM14</fullName>
    </recommendedName>
    <alternativeName>
        <fullName evidence="14">Inactive metallocarboxypeptidase ecm14</fullName>
    </alternativeName>
</protein>
<dbReference type="PRINTS" id="PR00765">
    <property type="entry name" value="CRBOXYPTASEA"/>
</dbReference>
<dbReference type="FunFam" id="3.40.630.10:FF:000060">
    <property type="entry name" value="Putative metallocarboxypeptidase ecm14"/>
    <property type="match status" value="1"/>
</dbReference>
<keyword evidence="19" id="KW-0645">Protease</keyword>
<dbReference type="GO" id="GO:0005773">
    <property type="term" value="C:vacuole"/>
    <property type="evidence" value="ECO:0007669"/>
    <property type="project" value="UniProtKB-SubCell"/>
</dbReference>
<dbReference type="Pfam" id="PF00246">
    <property type="entry name" value="Peptidase_M14"/>
    <property type="match status" value="1"/>
</dbReference>
<keyword evidence="6" id="KW-0926">Vacuole</keyword>
<evidence type="ECO:0000256" key="14">
    <source>
        <dbReference type="ARBA" id="ARBA00026213"/>
    </source>
</evidence>
<evidence type="ECO:0000256" key="7">
    <source>
        <dbReference type="ARBA" id="ARBA00022723"/>
    </source>
</evidence>
<evidence type="ECO:0000256" key="9">
    <source>
        <dbReference type="ARBA" id="ARBA00022833"/>
    </source>
</evidence>
<evidence type="ECO:0000256" key="12">
    <source>
        <dbReference type="ARBA" id="ARBA00025210"/>
    </source>
</evidence>
<feature type="compositionally biased region" description="Basic and acidic residues" evidence="16">
    <location>
        <begin position="553"/>
        <end position="580"/>
    </location>
</feature>
<comment type="cofactor">
    <cofactor evidence="1">
        <name>Zn(2+)</name>
        <dbReference type="ChEBI" id="CHEBI:29105"/>
    </cofactor>
</comment>
<name>A0A6G1KPJ8_9PLEO</name>
<evidence type="ECO:0000256" key="11">
    <source>
        <dbReference type="ARBA" id="ARBA00023316"/>
    </source>
</evidence>
<keyword evidence="20" id="KW-1185">Reference proteome</keyword>